<comment type="caution">
    <text evidence="1">The sequence shown here is derived from an EMBL/GenBank/DDBJ whole genome shotgun (WGS) entry which is preliminary data.</text>
</comment>
<accession>A0AAN8X1P2</accession>
<evidence type="ECO:0000313" key="2">
    <source>
        <dbReference type="Proteomes" id="UP001381693"/>
    </source>
</evidence>
<organism evidence="1 2">
    <name type="scientific">Halocaridina rubra</name>
    <name type="common">Hawaiian red shrimp</name>
    <dbReference type="NCBI Taxonomy" id="373956"/>
    <lineage>
        <taxon>Eukaryota</taxon>
        <taxon>Metazoa</taxon>
        <taxon>Ecdysozoa</taxon>
        <taxon>Arthropoda</taxon>
        <taxon>Crustacea</taxon>
        <taxon>Multicrustacea</taxon>
        <taxon>Malacostraca</taxon>
        <taxon>Eumalacostraca</taxon>
        <taxon>Eucarida</taxon>
        <taxon>Decapoda</taxon>
        <taxon>Pleocyemata</taxon>
        <taxon>Caridea</taxon>
        <taxon>Atyoidea</taxon>
        <taxon>Atyidae</taxon>
        <taxon>Halocaridina</taxon>
    </lineage>
</organism>
<name>A0AAN8X1P2_HALRR</name>
<dbReference type="EMBL" id="JAXCGZ010015368">
    <property type="protein sequence ID" value="KAK7070429.1"/>
    <property type="molecule type" value="Genomic_DNA"/>
</dbReference>
<dbReference type="Proteomes" id="UP001381693">
    <property type="component" value="Unassembled WGS sequence"/>
</dbReference>
<reference evidence="1 2" key="1">
    <citation type="submission" date="2023-11" db="EMBL/GenBank/DDBJ databases">
        <title>Halocaridina rubra genome assembly.</title>
        <authorList>
            <person name="Smith C."/>
        </authorList>
    </citation>
    <scope>NUCLEOTIDE SEQUENCE [LARGE SCALE GENOMIC DNA]</scope>
    <source>
        <strain evidence="1">EP-1</strain>
        <tissue evidence="1">Whole</tissue>
    </source>
</reference>
<keyword evidence="2" id="KW-1185">Reference proteome</keyword>
<dbReference type="AlphaFoldDB" id="A0AAN8X1P2"/>
<feature type="non-terminal residue" evidence="1">
    <location>
        <position position="156"/>
    </location>
</feature>
<evidence type="ECO:0000313" key="1">
    <source>
        <dbReference type="EMBL" id="KAK7070429.1"/>
    </source>
</evidence>
<sequence length="156" mass="16091">MERASAVLEELSVEATVVEGNRGKATELAAVGLGELASACSKEVPEVPEASDVEAVVKAVIEGTRLGTENASVLGPAEIDNADAAFALEDDTGADETLTAADVPNTGEDFTLEVSILLAPNCDVAVKPGGTEVSDKLAMISVRLRKNLVGRAWVVE</sequence>
<protein>
    <submittedName>
        <fullName evidence="1">Uncharacterized protein</fullName>
    </submittedName>
</protein>
<proteinExistence type="predicted"/>
<gene>
    <name evidence="1" type="ORF">SK128_013026</name>
</gene>